<name>A0A171CMU4_9ACTN</name>
<proteinExistence type="predicted"/>
<reference evidence="2" key="2">
    <citation type="submission" date="2016-04" db="EMBL/GenBank/DDBJ databases">
        <title>Planomonospora sphaerica JCM9374 whole genome shotgun sequence.</title>
        <authorList>
            <person name="Suzuki T."/>
            <person name="Dohra H."/>
            <person name="Kodani S."/>
        </authorList>
    </citation>
    <scope>NUCLEOTIDE SEQUENCE [LARGE SCALE GENOMIC DNA]</scope>
    <source>
        <strain evidence="2">JCM 9374</strain>
    </source>
</reference>
<organism evidence="1 2">
    <name type="scientific">Planomonospora sphaerica</name>
    <dbReference type="NCBI Taxonomy" id="161355"/>
    <lineage>
        <taxon>Bacteria</taxon>
        <taxon>Bacillati</taxon>
        <taxon>Actinomycetota</taxon>
        <taxon>Actinomycetes</taxon>
        <taxon>Streptosporangiales</taxon>
        <taxon>Streptosporangiaceae</taxon>
        <taxon>Planomonospora</taxon>
    </lineage>
</organism>
<dbReference type="SUPFAM" id="SSF56059">
    <property type="entry name" value="Glutathione synthetase ATP-binding domain-like"/>
    <property type="match status" value="1"/>
</dbReference>
<reference evidence="1 2" key="1">
    <citation type="journal article" date="2016" name="Genome Announc.">
        <title>Draft Genome Sequence of Planomonospora sphaerica JCM9374, a Rare Actinomycete.</title>
        <authorList>
            <person name="Dohra H."/>
            <person name="Suzuki T."/>
            <person name="Inoue Y."/>
            <person name="Kodani S."/>
        </authorList>
    </citation>
    <scope>NUCLEOTIDE SEQUENCE [LARGE SCALE GENOMIC DNA]</scope>
    <source>
        <strain evidence="1 2">JCM 9374</strain>
    </source>
</reference>
<accession>A0A171CMU4</accession>
<keyword evidence="2" id="KW-1185">Reference proteome</keyword>
<protein>
    <submittedName>
        <fullName evidence="1">Glutathione synthetase</fullName>
    </submittedName>
</protein>
<sequence>MSASVAYVTYADPEGFDDEKEIALAAWAEAGISGTVVRWDDPAADWAAFDLVVVRSAWDYVDRRAEFLAWARRVETVTRLANPAAVLERNTDKTYLRDLAVPVIPTSWVAPGESPDLPVLAEYVVKPAISAGARDTIRTTDRDKAAAHAARLAAEGRTAMVQPYLDMVETEGETSLLYFGGRFSHAVRRNPMLAGGSAAPDADNARADLRTPEPDQLALAERVLAEAAGSPGVPGVLYARVDLVRLPGGDPALIEVELAEPYLFLRYAPGAAGNLARAVAEAL</sequence>
<dbReference type="PANTHER" id="PTHR39217:SF1">
    <property type="entry name" value="GLUTATHIONE SYNTHETASE"/>
    <property type="match status" value="1"/>
</dbReference>
<dbReference type="OrthoDB" id="3373978at2"/>
<comment type="caution">
    <text evidence="1">The sequence shown here is derived from an EMBL/GenBank/DDBJ whole genome shotgun (WGS) entry which is preliminary data.</text>
</comment>
<dbReference type="PANTHER" id="PTHR39217">
    <property type="match status" value="1"/>
</dbReference>
<evidence type="ECO:0000313" key="2">
    <source>
        <dbReference type="Proteomes" id="UP000077701"/>
    </source>
</evidence>
<dbReference type="AlphaFoldDB" id="A0A171CMU4"/>
<dbReference type="RefSeq" id="WP_153054204.1">
    <property type="nucleotide sequence ID" value="NZ_BDCX01000005.1"/>
</dbReference>
<dbReference type="InterPro" id="IPR053191">
    <property type="entry name" value="DcsG_Biosynth_Enzyme"/>
</dbReference>
<dbReference type="EMBL" id="BDCX01000005">
    <property type="protein sequence ID" value="GAT66952.1"/>
    <property type="molecule type" value="Genomic_DNA"/>
</dbReference>
<dbReference type="STRING" id="161355.PS9374_02604"/>
<gene>
    <name evidence="1" type="ORF">PS9374_02604</name>
</gene>
<dbReference type="Proteomes" id="UP000077701">
    <property type="component" value="Unassembled WGS sequence"/>
</dbReference>
<evidence type="ECO:0000313" key="1">
    <source>
        <dbReference type="EMBL" id="GAT66952.1"/>
    </source>
</evidence>